<dbReference type="RefSeq" id="WP_116093579.1">
    <property type="nucleotide sequence ID" value="NZ_QKXN01000062.1"/>
</dbReference>
<dbReference type="EMBL" id="QKXQ01000051">
    <property type="protein sequence ID" value="REI00547.1"/>
    <property type="molecule type" value="Genomic_DNA"/>
</dbReference>
<dbReference type="Proteomes" id="UP000256562">
    <property type="component" value="Unassembled WGS sequence"/>
</dbReference>
<accession>A0A3E0ISG8</accession>
<gene>
    <name evidence="1" type="ORF">DOS83_01245</name>
</gene>
<comment type="caution">
    <text evidence="1">The sequence shown here is derived from an EMBL/GenBank/DDBJ whole genome shotgun (WGS) entry which is preliminary data.</text>
</comment>
<protein>
    <submittedName>
        <fullName evidence="1">Uncharacterized protein</fullName>
    </submittedName>
</protein>
<organism evidence="1 2">
    <name type="scientific">Staphylococcus felis</name>
    <dbReference type="NCBI Taxonomy" id="46127"/>
    <lineage>
        <taxon>Bacteria</taxon>
        <taxon>Bacillati</taxon>
        <taxon>Bacillota</taxon>
        <taxon>Bacilli</taxon>
        <taxon>Bacillales</taxon>
        <taxon>Staphylococcaceae</taxon>
        <taxon>Staphylococcus</taxon>
    </lineage>
</organism>
<evidence type="ECO:0000313" key="2">
    <source>
        <dbReference type="Proteomes" id="UP000256562"/>
    </source>
</evidence>
<dbReference type="AlphaFoldDB" id="A0A3E0ISG8"/>
<dbReference type="OrthoDB" id="2409252at2"/>
<proteinExistence type="predicted"/>
<sequence>MIIDKLESYTLHIHQINHYFRRRQLCKLLNQLNTHFHFNFEFTKVKHVYILHVHLPKKALPYLISFLSFHNYLFRDIVLTKYEHLLAFEPIHTAIDKHFEMTIDGLSDLFIKDKVIDILNGFKGKEIQYSLSHHALKVTTSPEIFMDLVQSLAICHVDIYQVGSPLRSYNKHSLSS</sequence>
<evidence type="ECO:0000313" key="1">
    <source>
        <dbReference type="EMBL" id="REI00547.1"/>
    </source>
</evidence>
<name>A0A3E0ISG8_9STAP</name>
<reference evidence="1 2" key="1">
    <citation type="journal article" date="2018" name="Vet. Microbiol.">
        <title>Characterisation of Staphylococcus felis isolated from cats using whole genome sequencing.</title>
        <authorList>
            <person name="Worthing K."/>
            <person name="Pang S."/>
            <person name="Trott D.J."/>
            <person name="Abraham S."/>
            <person name="Coombs G.W."/>
            <person name="Jordan D."/>
            <person name="McIntyre L."/>
            <person name="Davies M.R."/>
            <person name="Norris J."/>
        </authorList>
    </citation>
    <scope>NUCLEOTIDE SEQUENCE [LARGE SCALE GENOMIC DNA]</scope>
    <source>
        <strain evidence="1 2">F9</strain>
    </source>
</reference>